<organism evidence="1 2">
    <name type="scientific">Penicillium alfredii</name>
    <dbReference type="NCBI Taxonomy" id="1506179"/>
    <lineage>
        <taxon>Eukaryota</taxon>
        <taxon>Fungi</taxon>
        <taxon>Dikarya</taxon>
        <taxon>Ascomycota</taxon>
        <taxon>Pezizomycotina</taxon>
        <taxon>Eurotiomycetes</taxon>
        <taxon>Eurotiomycetidae</taxon>
        <taxon>Eurotiales</taxon>
        <taxon>Aspergillaceae</taxon>
        <taxon>Penicillium</taxon>
    </lineage>
</organism>
<evidence type="ECO:0000313" key="2">
    <source>
        <dbReference type="Proteomes" id="UP001141434"/>
    </source>
</evidence>
<dbReference type="InterPro" id="IPR054208">
    <property type="entry name" value="DUF6914"/>
</dbReference>
<protein>
    <submittedName>
        <fullName evidence="1">Uncharacterized protein</fullName>
    </submittedName>
</protein>
<dbReference type="AlphaFoldDB" id="A0A9W9EM62"/>
<sequence>MTATATLTSASTPLLLEPNALYLILLDRGDTYTFHWKLYLTTNSSTSPTAGQIFHITNEAGLTAWEYETSPTTELPTSRRLLLALQVGVLDPVLHRALGERLALVPLALYSTRFWEHLSCRVWVKEALFALDDEGYVSLGKSVREIEEEAKFLGILCKSKCERRVGRSVGCIV</sequence>
<reference evidence="1" key="1">
    <citation type="submission" date="2022-11" db="EMBL/GenBank/DDBJ databases">
        <authorList>
            <person name="Petersen C."/>
        </authorList>
    </citation>
    <scope>NUCLEOTIDE SEQUENCE</scope>
    <source>
        <strain evidence="1">IBT 34128</strain>
    </source>
</reference>
<proteinExistence type="predicted"/>
<dbReference type="OrthoDB" id="3016366at2759"/>
<dbReference type="GeneID" id="81398640"/>
<accession>A0A9W9EM62</accession>
<dbReference type="Proteomes" id="UP001141434">
    <property type="component" value="Unassembled WGS sequence"/>
</dbReference>
<reference evidence="1" key="2">
    <citation type="journal article" date="2023" name="IMA Fungus">
        <title>Comparative genomic study of the Penicillium genus elucidates a diverse pangenome and 15 lateral gene transfer events.</title>
        <authorList>
            <person name="Petersen C."/>
            <person name="Sorensen T."/>
            <person name="Nielsen M.R."/>
            <person name="Sondergaard T.E."/>
            <person name="Sorensen J.L."/>
            <person name="Fitzpatrick D.A."/>
            <person name="Frisvad J.C."/>
            <person name="Nielsen K.L."/>
        </authorList>
    </citation>
    <scope>NUCLEOTIDE SEQUENCE</scope>
    <source>
        <strain evidence="1">IBT 34128</strain>
    </source>
</reference>
<dbReference type="EMBL" id="JAPMSZ010000011">
    <property type="protein sequence ID" value="KAJ5084367.1"/>
    <property type="molecule type" value="Genomic_DNA"/>
</dbReference>
<gene>
    <name evidence="1" type="ORF">NUU61_008946</name>
</gene>
<evidence type="ECO:0000313" key="1">
    <source>
        <dbReference type="EMBL" id="KAJ5084367.1"/>
    </source>
</evidence>
<comment type="caution">
    <text evidence="1">The sequence shown here is derived from an EMBL/GenBank/DDBJ whole genome shotgun (WGS) entry which is preliminary data.</text>
</comment>
<dbReference type="Pfam" id="PF21858">
    <property type="entry name" value="DUF6914"/>
    <property type="match status" value="1"/>
</dbReference>
<keyword evidence="2" id="KW-1185">Reference proteome</keyword>
<name>A0A9W9EM62_9EURO</name>
<dbReference type="RefSeq" id="XP_056507764.1">
    <property type="nucleotide sequence ID" value="XM_056659471.1"/>
</dbReference>